<evidence type="ECO:0000313" key="3">
    <source>
        <dbReference type="Proteomes" id="UP001244443"/>
    </source>
</evidence>
<accession>A0AA51N4I0</accession>
<organism evidence="2 3">
    <name type="scientific">Marivirga arenosa</name>
    <dbReference type="NCBI Taxonomy" id="3059076"/>
    <lineage>
        <taxon>Bacteria</taxon>
        <taxon>Pseudomonadati</taxon>
        <taxon>Bacteroidota</taxon>
        <taxon>Cytophagia</taxon>
        <taxon>Cytophagales</taxon>
        <taxon>Marivirgaceae</taxon>
        <taxon>Marivirga</taxon>
    </lineage>
</organism>
<dbReference type="AlphaFoldDB" id="A0AA51N4I0"/>
<keyword evidence="3" id="KW-1185">Reference proteome</keyword>
<sequence length="808" mass="94639">MIQTDIKSFLLQLAKDNSDNKIGLLLATNYENFTQEKTKEKLFEFILAKYEDIPENINLIEPDKDLSHATEDLFGKDFRIRGVQLSNLRGIPEEDSDGVSFGIDFTDGGENNNAIILANNGVGKSSVFAALEMVYSQEIGERKLRQSEIPSLKDFNEYLERFNSENKPECTVFTNSGKFNLTNPVFKNKLDLQKFKPANHFISDFDIYAFGQVDYGPNEKNSNSFHNITARSLGLSNFLSLKDQLLSLRNYRRNKEKKEFESLDKELAKNEQLLKESKQKLFDFQTELEQLEKGESKIPAKSNESKSKLLDYSQISFESTQNADFYLQIIEDYRNHLVEFEEKNSNVNLVNEKSFLELGKQLMNENDDCPFCKNSNSSQDKILQLVEERILDIKSKEYLLNRLSEKLKETSRFFLDLFKTIRFIYSRVSIERGDLYFDELRPLQEKGEKIYINPKFIAIAEDFELFEKLESYENRNSLRVSDFENFRATLNWIEKLNLKEIIKSIRDYLNIRKKSFEDFLQNKVNADNGLLDEKYQLKKEIETISVQIKGFEDKRNTLPAQLDLARNEYEKVKEINSSLEKYFLYYDSEFSKIISESFKPLQGTIEVIMKDYLKEENIEIKINIQKIITPIENEAIEKEIITATLIDQKTGKSITPDRYFNTFRYKLFCLMVSLSLALANRKIYQVNLPFVLDDLFSSSDFVNKNSFSRFFSKIILLFQEHTPEMDLQFILFTHDDVIFRNAMDSITEIALGEEKRNLITETKVGRMFKPEDKPSKTSLLDGEYEFWNLFYELPKNIDQNLKKEEHNV</sequence>
<gene>
    <name evidence="2" type="ORF">QYS48_31655</name>
</gene>
<feature type="coiled-coil region" evidence="1">
    <location>
        <begin position="253"/>
        <end position="294"/>
    </location>
</feature>
<dbReference type="EMBL" id="CP129970">
    <property type="protein sequence ID" value="WMN06117.1"/>
    <property type="molecule type" value="Genomic_DNA"/>
</dbReference>
<proteinExistence type="predicted"/>
<dbReference type="Proteomes" id="UP001244443">
    <property type="component" value="Chromosome"/>
</dbReference>
<keyword evidence="1" id="KW-0175">Coiled coil</keyword>
<protein>
    <submittedName>
        <fullName evidence="2">Uncharacterized protein</fullName>
    </submittedName>
</protein>
<evidence type="ECO:0000313" key="2">
    <source>
        <dbReference type="EMBL" id="WMN06117.1"/>
    </source>
</evidence>
<reference evidence="2" key="1">
    <citation type="submission" date="2023-08" db="EMBL/GenBank/DDBJ databases">
        <title>Comparative genomics and taxonomic characterization of three novel marine species of genus Marivirga.</title>
        <authorList>
            <person name="Muhammad N."/>
            <person name="Kim S.-G."/>
        </authorList>
    </citation>
    <scope>NUCLEOTIDE SEQUENCE [LARGE SCALE GENOMIC DNA]</scope>
    <source>
        <strain evidence="2">ABR2-2</strain>
    </source>
</reference>
<name>A0AA51N4I0_9BACT</name>
<dbReference type="RefSeq" id="WP_308355839.1">
    <property type="nucleotide sequence ID" value="NZ_CP129970.2"/>
</dbReference>
<evidence type="ECO:0000256" key="1">
    <source>
        <dbReference type="SAM" id="Coils"/>
    </source>
</evidence>